<dbReference type="Gene3D" id="1.20.1250.20">
    <property type="entry name" value="MFS general substrate transporter like domains"/>
    <property type="match status" value="2"/>
</dbReference>
<dbReference type="PANTHER" id="PTHR43791">
    <property type="entry name" value="PERMEASE-RELATED"/>
    <property type="match status" value="1"/>
</dbReference>
<evidence type="ECO:0000259" key="8">
    <source>
        <dbReference type="PROSITE" id="PS50850"/>
    </source>
</evidence>
<gene>
    <name evidence="9" type="ORF">BDW59DRAFT_171379</name>
</gene>
<dbReference type="Pfam" id="PF07690">
    <property type="entry name" value="MFS_1"/>
    <property type="match status" value="1"/>
</dbReference>
<feature type="transmembrane region" description="Helical" evidence="7">
    <location>
        <begin position="115"/>
        <end position="133"/>
    </location>
</feature>
<evidence type="ECO:0000256" key="4">
    <source>
        <dbReference type="ARBA" id="ARBA00022989"/>
    </source>
</evidence>
<organism evidence="9 10">
    <name type="scientific">Aspergillus cavernicola</name>
    <dbReference type="NCBI Taxonomy" id="176166"/>
    <lineage>
        <taxon>Eukaryota</taxon>
        <taxon>Fungi</taxon>
        <taxon>Dikarya</taxon>
        <taxon>Ascomycota</taxon>
        <taxon>Pezizomycotina</taxon>
        <taxon>Eurotiomycetes</taxon>
        <taxon>Eurotiomycetidae</taxon>
        <taxon>Eurotiales</taxon>
        <taxon>Aspergillaceae</taxon>
        <taxon>Aspergillus</taxon>
        <taxon>Aspergillus subgen. Nidulantes</taxon>
    </lineage>
</organism>
<dbReference type="Proteomes" id="UP001610335">
    <property type="component" value="Unassembled WGS sequence"/>
</dbReference>
<feature type="transmembrane region" description="Helical" evidence="7">
    <location>
        <begin position="349"/>
        <end position="370"/>
    </location>
</feature>
<reference evidence="9 10" key="1">
    <citation type="submission" date="2024-07" db="EMBL/GenBank/DDBJ databases">
        <title>Section-level genome sequencing and comparative genomics of Aspergillus sections Usti and Cavernicolus.</title>
        <authorList>
            <consortium name="Lawrence Berkeley National Laboratory"/>
            <person name="Nybo J.L."/>
            <person name="Vesth T.C."/>
            <person name="Theobald S."/>
            <person name="Frisvad J.C."/>
            <person name="Larsen T.O."/>
            <person name="Kjaerboelling I."/>
            <person name="Rothschild-Mancinelli K."/>
            <person name="Lyhne E.K."/>
            <person name="Kogle M.E."/>
            <person name="Barry K."/>
            <person name="Clum A."/>
            <person name="Na H."/>
            <person name="Ledsgaard L."/>
            <person name="Lin J."/>
            <person name="Lipzen A."/>
            <person name="Kuo A."/>
            <person name="Riley R."/>
            <person name="Mondo S."/>
            <person name="LaButti K."/>
            <person name="Haridas S."/>
            <person name="Pangalinan J."/>
            <person name="Salamov A.A."/>
            <person name="Simmons B.A."/>
            <person name="Magnuson J.K."/>
            <person name="Chen J."/>
            <person name="Drula E."/>
            <person name="Henrissat B."/>
            <person name="Wiebenga A."/>
            <person name="Lubbers R.J."/>
            <person name="Gomes A.C."/>
            <person name="Makela M.R."/>
            <person name="Stajich J."/>
            <person name="Grigoriev I.V."/>
            <person name="Mortensen U.H."/>
            <person name="De vries R.P."/>
            <person name="Baker S.E."/>
            <person name="Andersen M.R."/>
        </authorList>
    </citation>
    <scope>NUCLEOTIDE SEQUENCE [LARGE SCALE GENOMIC DNA]</scope>
    <source>
        <strain evidence="9 10">CBS 600.67</strain>
    </source>
</reference>
<feature type="transmembrane region" description="Helical" evidence="7">
    <location>
        <begin position="283"/>
        <end position="304"/>
    </location>
</feature>
<evidence type="ECO:0000256" key="1">
    <source>
        <dbReference type="ARBA" id="ARBA00004141"/>
    </source>
</evidence>
<dbReference type="PANTHER" id="PTHR43791:SF18">
    <property type="entry name" value="NICOTINIC ACID TRANSPORTER TNA1, PUTATIVE (AFU_ORTHOLOGUE AFUA_3G03820)-RELATED"/>
    <property type="match status" value="1"/>
</dbReference>
<keyword evidence="4 7" id="KW-1133">Transmembrane helix</keyword>
<feature type="transmembrane region" description="Helical" evidence="7">
    <location>
        <begin position="177"/>
        <end position="196"/>
    </location>
</feature>
<feature type="transmembrane region" description="Helical" evidence="7">
    <location>
        <begin position="85"/>
        <end position="108"/>
    </location>
</feature>
<feature type="region of interest" description="Disordered" evidence="6">
    <location>
        <begin position="1"/>
        <end position="21"/>
    </location>
</feature>
<evidence type="ECO:0000256" key="7">
    <source>
        <dbReference type="SAM" id="Phobius"/>
    </source>
</evidence>
<sequence>MLPEEKQQDRKESGERSKEDDVQFAVSEELLSYTPEQEGKIRRKIDLYLLPVLALLYLMSYLDRSNMGNAAIIGLKEDLHLSSTQYNLCNSIFFIPYAIFEIPSNLVLKVLRPSVFIGLMVVAWGIVSTLQGIVTSFSGLMAARFFLAICEAGFFPAASYLLTMWYRRHEIQLRAGIFYSAGALSGALSGLLAYLINMMDGVGGLAGWRWLFILEGIVTVLLGLAAPFLLPDSPESARFLNEEEKAILMHRLKYDTGTQHGSYNEKQAFKWKYVWQALRDYKVWFIIVVYWGSSIPIYGFIYALPTVVAELGYTSAVAQLMTMPIYVAAVIALLLAAYLSDRAKDRSLFVIWPLILGGIGLIGLMAIPKYGYAPGALYFMLFLVAMGLYCIVCGTVAWTANNLAGPWKRSAGMALMISVGNLGGAAGTNIYLAREAPHYWTGYGTSLGVIVLSLAAALFLRFKFKQLNREKEAMSLEEVYERYSEEELLEMGDESPLFRYTI</sequence>
<feature type="transmembrane region" description="Helical" evidence="7">
    <location>
        <begin position="145"/>
        <end position="165"/>
    </location>
</feature>
<evidence type="ECO:0000256" key="6">
    <source>
        <dbReference type="SAM" id="MobiDB-lite"/>
    </source>
</evidence>
<dbReference type="PROSITE" id="PS50850">
    <property type="entry name" value="MFS"/>
    <property type="match status" value="1"/>
</dbReference>
<evidence type="ECO:0000256" key="5">
    <source>
        <dbReference type="ARBA" id="ARBA00023136"/>
    </source>
</evidence>
<proteinExistence type="predicted"/>
<dbReference type="SUPFAM" id="SSF103473">
    <property type="entry name" value="MFS general substrate transporter"/>
    <property type="match status" value="1"/>
</dbReference>
<evidence type="ECO:0000313" key="10">
    <source>
        <dbReference type="Proteomes" id="UP001610335"/>
    </source>
</evidence>
<feature type="transmembrane region" description="Helical" evidence="7">
    <location>
        <begin position="316"/>
        <end position="337"/>
    </location>
</feature>
<evidence type="ECO:0000256" key="3">
    <source>
        <dbReference type="ARBA" id="ARBA00022692"/>
    </source>
</evidence>
<name>A0ABR4IHZ5_9EURO</name>
<keyword evidence="2" id="KW-0813">Transport</keyword>
<dbReference type="InterPro" id="IPR036259">
    <property type="entry name" value="MFS_trans_sf"/>
</dbReference>
<keyword evidence="10" id="KW-1185">Reference proteome</keyword>
<feature type="domain" description="Major facilitator superfamily (MFS) profile" evidence="8">
    <location>
        <begin position="49"/>
        <end position="471"/>
    </location>
</feature>
<comment type="caution">
    <text evidence="9">The sequence shown here is derived from an EMBL/GenBank/DDBJ whole genome shotgun (WGS) entry which is preliminary data.</text>
</comment>
<keyword evidence="3 7" id="KW-0812">Transmembrane</keyword>
<feature type="transmembrane region" description="Helical" evidence="7">
    <location>
        <begin position="45"/>
        <end position="62"/>
    </location>
</feature>
<dbReference type="EMBL" id="JBFXLS010000025">
    <property type="protein sequence ID" value="KAL2827360.1"/>
    <property type="molecule type" value="Genomic_DNA"/>
</dbReference>
<feature type="transmembrane region" description="Helical" evidence="7">
    <location>
        <begin position="208"/>
        <end position="230"/>
    </location>
</feature>
<keyword evidence="5 7" id="KW-0472">Membrane</keyword>
<accession>A0ABR4IHZ5</accession>
<dbReference type="InterPro" id="IPR011701">
    <property type="entry name" value="MFS"/>
</dbReference>
<feature type="transmembrane region" description="Helical" evidence="7">
    <location>
        <begin position="376"/>
        <end position="400"/>
    </location>
</feature>
<feature type="transmembrane region" description="Helical" evidence="7">
    <location>
        <begin position="439"/>
        <end position="460"/>
    </location>
</feature>
<comment type="subcellular location">
    <subcellularLocation>
        <location evidence="1">Membrane</location>
        <topology evidence="1">Multi-pass membrane protein</topology>
    </subcellularLocation>
</comment>
<evidence type="ECO:0000256" key="2">
    <source>
        <dbReference type="ARBA" id="ARBA00022448"/>
    </source>
</evidence>
<feature type="transmembrane region" description="Helical" evidence="7">
    <location>
        <begin position="412"/>
        <end position="433"/>
    </location>
</feature>
<dbReference type="InterPro" id="IPR020846">
    <property type="entry name" value="MFS_dom"/>
</dbReference>
<evidence type="ECO:0000313" key="9">
    <source>
        <dbReference type="EMBL" id="KAL2827360.1"/>
    </source>
</evidence>
<protein>
    <submittedName>
        <fullName evidence="9">Major facilitator superfamily domain-containing protein</fullName>
    </submittedName>
</protein>